<comment type="similarity">
    <text evidence="6">Belongs to the endonuclease V family.</text>
</comment>
<evidence type="ECO:0000256" key="3">
    <source>
        <dbReference type="ARBA" id="ARBA00022722"/>
    </source>
</evidence>
<dbReference type="GO" id="GO:0000287">
    <property type="term" value="F:magnesium ion binding"/>
    <property type="evidence" value="ECO:0007669"/>
    <property type="project" value="UniProtKB-UniRule"/>
</dbReference>
<evidence type="ECO:0000313" key="7">
    <source>
        <dbReference type="EMBL" id="QIJ72480.1"/>
    </source>
</evidence>
<keyword evidence="3 6" id="KW-0540">Nuclease</keyword>
<evidence type="ECO:0000256" key="4">
    <source>
        <dbReference type="ARBA" id="ARBA00022759"/>
    </source>
</evidence>
<comment type="subcellular location">
    <subcellularLocation>
        <location evidence="1 6">Cytoplasm</location>
    </subcellularLocation>
</comment>
<dbReference type="GO" id="GO:0005737">
    <property type="term" value="C:cytoplasm"/>
    <property type="evidence" value="ECO:0007669"/>
    <property type="project" value="UniProtKB-SubCell"/>
</dbReference>
<feature type="site" description="Interaction with target DNA" evidence="6">
    <location>
        <position position="80"/>
    </location>
</feature>
<evidence type="ECO:0000256" key="6">
    <source>
        <dbReference type="HAMAP-Rule" id="MF_00801"/>
    </source>
</evidence>
<evidence type="ECO:0000256" key="2">
    <source>
        <dbReference type="ARBA" id="ARBA00022490"/>
    </source>
</evidence>
<gene>
    <name evidence="6" type="primary">nfi</name>
    <name evidence="7" type="ORF">G4V39_09450</name>
</gene>
<organism evidence="7 8">
    <name type="scientific">Thermosulfuriphilus ammonigenes</name>
    <dbReference type="NCBI Taxonomy" id="1936021"/>
    <lineage>
        <taxon>Bacteria</taxon>
        <taxon>Pseudomonadati</taxon>
        <taxon>Thermodesulfobacteriota</taxon>
        <taxon>Thermodesulfobacteria</taxon>
        <taxon>Thermodesulfobacteriales</taxon>
        <taxon>Thermodesulfobacteriaceae</taxon>
        <taxon>Thermosulfuriphilus</taxon>
    </lineage>
</organism>
<dbReference type="PANTHER" id="PTHR28511:SF1">
    <property type="entry name" value="ENDONUCLEASE V"/>
    <property type="match status" value="1"/>
</dbReference>
<dbReference type="Pfam" id="PF04493">
    <property type="entry name" value="Endonuclease_5"/>
    <property type="match status" value="1"/>
</dbReference>
<dbReference type="InterPro" id="IPR007581">
    <property type="entry name" value="Endonuclease-V"/>
</dbReference>
<keyword evidence="6" id="KW-0227">DNA damage</keyword>
<accession>A0A6G7PXY6</accession>
<feature type="binding site" evidence="6">
    <location>
        <position position="110"/>
    </location>
    <ligand>
        <name>Mg(2+)</name>
        <dbReference type="ChEBI" id="CHEBI:18420"/>
    </ligand>
</feature>
<keyword evidence="2 6" id="KW-0963">Cytoplasm</keyword>
<proteinExistence type="inferred from homology"/>
<keyword evidence="5 6" id="KW-0378">Hydrolase</keyword>
<dbReference type="CDD" id="cd06559">
    <property type="entry name" value="Endonuclease_V"/>
    <property type="match status" value="1"/>
</dbReference>
<comment type="cofactor">
    <cofactor evidence="6">
        <name>Mg(2+)</name>
        <dbReference type="ChEBI" id="CHEBI:18420"/>
    </cofactor>
</comment>
<dbReference type="AlphaFoldDB" id="A0A6G7PXY6"/>
<name>A0A6G7PXY6_9BACT</name>
<evidence type="ECO:0000256" key="5">
    <source>
        <dbReference type="ARBA" id="ARBA00022801"/>
    </source>
</evidence>
<protein>
    <recommendedName>
        <fullName evidence="6">Endonuclease V</fullName>
        <ecNumber evidence="6">3.1.21.7</ecNumber>
    </recommendedName>
    <alternativeName>
        <fullName evidence="6">Deoxyinosine 3'endonuclease</fullName>
    </alternativeName>
    <alternativeName>
        <fullName evidence="6">Deoxyribonuclease V</fullName>
        <shortName evidence="6">DNase V</shortName>
    </alternativeName>
</protein>
<dbReference type="HAMAP" id="MF_00801">
    <property type="entry name" value="Endonuclease_5"/>
    <property type="match status" value="1"/>
</dbReference>
<dbReference type="GO" id="GO:0043737">
    <property type="term" value="F:deoxyribonuclease V activity"/>
    <property type="evidence" value="ECO:0007669"/>
    <property type="project" value="UniProtKB-UniRule"/>
</dbReference>
<reference evidence="7 8" key="1">
    <citation type="submission" date="2020-02" db="EMBL/GenBank/DDBJ databases">
        <title>Genome analysis of Thermosulfuriphilus ammonigenes ST65T, an anaerobic thermophilic chemolithoautotrophic bacterium isolated from a deep-sea hydrothermal vent.</title>
        <authorList>
            <person name="Slobodkina G."/>
            <person name="Allioux M."/>
            <person name="Merkel A."/>
            <person name="Alain K."/>
            <person name="Jebbar M."/>
            <person name="Slobodkin A."/>
        </authorList>
    </citation>
    <scope>NUCLEOTIDE SEQUENCE [LARGE SCALE GENOMIC DNA]</scope>
    <source>
        <strain evidence="7 8">ST65</strain>
    </source>
</reference>
<keyword evidence="6" id="KW-0460">Magnesium</keyword>
<dbReference type="GO" id="GO:0003727">
    <property type="term" value="F:single-stranded RNA binding"/>
    <property type="evidence" value="ECO:0007669"/>
    <property type="project" value="TreeGrafter"/>
</dbReference>
<dbReference type="NCBIfam" id="NF008629">
    <property type="entry name" value="PRK11617.1"/>
    <property type="match status" value="1"/>
</dbReference>
<dbReference type="EMBL" id="CP048877">
    <property type="protein sequence ID" value="QIJ72480.1"/>
    <property type="molecule type" value="Genomic_DNA"/>
</dbReference>
<dbReference type="Proteomes" id="UP000502179">
    <property type="component" value="Chromosome"/>
</dbReference>
<sequence>MEEKLPTSLDKKLLPALSALQIRLSLRVRLTPLAQNIETVAGCDVAFTKEAAVAVAVLYRLRDLKLLETALARGPAPLPYIPGFLSFRETPCLLKAIRKLRQKPDVILVDGQGIAHPRGLGLASHLGLMLGIPSIGCAKSKLVGSYKEPAPERGSLSCLFLHHRPVGMVVRTRARVRPVFVSPGHLITLAEAVQIVLKLSPRYRLPEPLRMADRLTKLAKKGRLRPGDDK</sequence>
<comment type="function">
    <text evidence="6">DNA repair enzyme involved in the repair of deaminated bases. Selectively cleaves double-stranded DNA at the second phosphodiester bond 3' to a deoxyinosine leaving behind the intact lesion on the nicked DNA.</text>
</comment>
<keyword evidence="6" id="KW-0479">Metal-binding</keyword>
<dbReference type="Gene3D" id="3.30.2170.10">
    <property type="entry name" value="archaeoglobus fulgidus dsm 4304 superfamily"/>
    <property type="match status" value="1"/>
</dbReference>
<dbReference type="GO" id="GO:0006281">
    <property type="term" value="P:DNA repair"/>
    <property type="evidence" value="ECO:0007669"/>
    <property type="project" value="UniProtKB-UniRule"/>
</dbReference>
<comment type="catalytic activity">
    <reaction evidence="6">
        <text>Endonucleolytic cleavage at apurinic or apyrimidinic sites to products with a 5'-phosphate.</text>
        <dbReference type="EC" id="3.1.21.7"/>
    </reaction>
</comment>
<evidence type="ECO:0000313" key="8">
    <source>
        <dbReference type="Proteomes" id="UP000502179"/>
    </source>
</evidence>
<keyword evidence="6" id="KW-0234">DNA repair</keyword>
<evidence type="ECO:0000256" key="1">
    <source>
        <dbReference type="ARBA" id="ARBA00004496"/>
    </source>
</evidence>
<keyword evidence="4 6" id="KW-0255">Endonuclease</keyword>
<dbReference type="RefSeq" id="WP_166032697.1">
    <property type="nucleotide sequence ID" value="NZ_CP048877.1"/>
</dbReference>
<dbReference type="KEGG" id="tav:G4V39_09450"/>
<keyword evidence="8" id="KW-1185">Reference proteome</keyword>
<dbReference type="EC" id="3.1.21.7" evidence="6"/>
<feature type="binding site" evidence="6">
    <location>
        <position position="44"/>
    </location>
    <ligand>
        <name>Mg(2+)</name>
        <dbReference type="ChEBI" id="CHEBI:18420"/>
    </ligand>
</feature>
<dbReference type="GO" id="GO:0016891">
    <property type="term" value="F:RNA endonuclease activity producing 5'-phosphomonoesters, hydrolytic mechanism"/>
    <property type="evidence" value="ECO:0007669"/>
    <property type="project" value="TreeGrafter"/>
</dbReference>
<dbReference type="PANTHER" id="PTHR28511">
    <property type="entry name" value="ENDONUCLEASE V"/>
    <property type="match status" value="1"/>
</dbReference>